<feature type="transmembrane region" description="Helical" evidence="1">
    <location>
        <begin position="247"/>
        <end position="266"/>
    </location>
</feature>
<feature type="transmembrane region" description="Helical" evidence="1">
    <location>
        <begin position="278"/>
        <end position="298"/>
    </location>
</feature>
<feature type="transmembrane region" description="Helical" evidence="1">
    <location>
        <begin position="469"/>
        <end position="487"/>
    </location>
</feature>
<accession>A0ABY7WXQ5</accession>
<organism evidence="2 3">
    <name type="scientific">Exiguobacterium marinum</name>
    <dbReference type="NCBI Taxonomy" id="273528"/>
    <lineage>
        <taxon>Bacteria</taxon>
        <taxon>Bacillati</taxon>
        <taxon>Bacillota</taxon>
        <taxon>Bacilli</taxon>
        <taxon>Bacillales</taxon>
        <taxon>Bacillales Family XII. Incertae Sedis</taxon>
        <taxon>Exiguobacterium</taxon>
    </lineage>
</organism>
<keyword evidence="3" id="KW-1185">Reference proteome</keyword>
<reference evidence="2 3" key="1">
    <citation type="submission" date="2023-02" db="EMBL/GenBank/DDBJ databases">
        <title>A bacterium isolated from plastisphere.</title>
        <authorList>
            <person name="Sun Y."/>
        </authorList>
    </citation>
    <scope>NUCLEOTIDE SEQUENCE [LARGE SCALE GENOMIC DNA]</scope>
    <source>
        <strain evidence="3">a-1</strain>
    </source>
</reference>
<gene>
    <name evidence="2" type="ORF">PTI97_10835</name>
</gene>
<keyword evidence="1" id="KW-0812">Transmembrane</keyword>
<feature type="transmembrane region" description="Helical" evidence="1">
    <location>
        <begin position="310"/>
        <end position="331"/>
    </location>
</feature>
<feature type="transmembrane region" description="Helical" evidence="1">
    <location>
        <begin position="217"/>
        <end position="235"/>
    </location>
</feature>
<proteinExistence type="predicted"/>
<feature type="transmembrane region" description="Helical" evidence="1">
    <location>
        <begin position="499"/>
        <end position="516"/>
    </location>
</feature>
<evidence type="ECO:0000256" key="1">
    <source>
        <dbReference type="SAM" id="Phobius"/>
    </source>
</evidence>
<evidence type="ECO:0000313" key="3">
    <source>
        <dbReference type="Proteomes" id="UP001213680"/>
    </source>
</evidence>
<feature type="transmembrane region" description="Helical" evidence="1">
    <location>
        <begin position="536"/>
        <end position="557"/>
    </location>
</feature>
<protein>
    <submittedName>
        <fullName evidence="2">Zinc ribbon domain-containing protein</fullName>
    </submittedName>
</protein>
<feature type="transmembrane region" description="Helical" evidence="1">
    <location>
        <begin position="125"/>
        <end position="148"/>
    </location>
</feature>
<evidence type="ECO:0000313" key="2">
    <source>
        <dbReference type="EMBL" id="WDH75313.1"/>
    </source>
</evidence>
<dbReference type="RefSeq" id="WP_274356485.1">
    <property type="nucleotide sequence ID" value="NZ_CP118099.1"/>
</dbReference>
<dbReference type="Proteomes" id="UP001213680">
    <property type="component" value="Chromosome"/>
</dbReference>
<sequence>MRYCHQCGHANEDHNQYCERDGVQLEVTDTTYRFDVSTGQFCTSCGTARASHELYCHACGQTALEPATSVNRVEESLRTVAATGTQVMSQLRRVAGKRDGATRLSFSTESFRSLRVNQTDVVRGSLFGIGFLLILLLIAGSLVAMLPAETIPSLANELEINISSFNATMFLAFLIGAKVYWSVTTEQVNQFIASLGAGIGDFLRIEGSVDAQFGNYFMMYGGIFLMITIVFLLIRHTSTMSDVLSRMAGFIVTVLIGYGLVYAFAFHPPLFEVAWFKTISSTFLMLLFTLGLAYLITMPFQGEWKIAQQGVRGLLTVTLVSTFVGIGYFGFQLSKIDEGERLEFVDSEEMLYLTGQAASMNWQTIGHGGEQSLMLQSPLGSYEIGMSLFGDTAPQKITNSIETVSEGFGGVEDVLWQSFSNDEGPVNSIGKSADMLTVSPMIFGTLTEMYEAELANDDARYDALYQEGVFSWLLILLVLNIVIYAMFAKGHIHSWKSGIWFIAPAIIGFIVWQWFLNNGMFVELSDIPILGVATDGLSIAGTFIALVLITIGALLGWGMKKLNIN</sequence>
<dbReference type="EMBL" id="CP118099">
    <property type="protein sequence ID" value="WDH75313.1"/>
    <property type="molecule type" value="Genomic_DNA"/>
</dbReference>
<keyword evidence="1" id="KW-0472">Membrane</keyword>
<keyword evidence="1" id="KW-1133">Transmembrane helix</keyword>
<name>A0ABY7WXQ5_9BACL</name>